<comment type="caution">
    <text evidence="1">The sequence shown here is derived from an EMBL/GenBank/DDBJ whole genome shotgun (WGS) entry which is preliminary data.</text>
</comment>
<protein>
    <submittedName>
        <fullName evidence="1">Uncharacterized protein</fullName>
    </submittedName>
</protein>
<keyword evidence="2" id="KW-1185">Reference proteome</keyword>
<organism evidence="1 2">
    <name type="scientific">Microbacterium soli</name>
    <dbReference type="NCBI Taxonomy" id="446075"/>
    <lineage>
        <taxon>Bacteria</taxon>
        <taxon>Bacillati</taxon>
        <taxon>Actinomycetota</taxon>
        <taxon>Actinomycetes</taxon>
        <taxon>Micrococcales</taxon>
        <taxon>Microbacteriaceae</taxon>
        <taxon>Microbacterium</taxon>
    </lineage>
</organism>
<name>A0ABP7NLC1_9MICO</name>
<dbReference type="EMBL" id="BAABCP010000002">
    <property type="protein sequence ID" value="GAA3947895.1"/>
    <property type="molecule type" value="Genomic_DNA"/>
</dbReference>
<dbReference type="Proteomes" id="UP001501591">
    <property type="component" value="Unassembled WGS sequence"/>
</dbReference>
<sequence>MGVAIEPIVSETTQVDPGFWLKAANRAVRAECGWHVAPIITEELVLDGPGGTTLLVPSKRVRGIISATSDGRDVTDKVRFSRRAGVLTLESGWSCEVGSIELKIQHGYDLDEVPDVAALIVTLTKRAASGGPVVQQAVGPASVRLATGRDGAALGVPLLESEKDVLAPYKLNWGP</sequence>
<evidence type="ECO:0000313" key="2">
    <source>
        <dbReference type="Proteomes" id="UP001501591"/>
    </source>
</evidence>
<proteinExistence type="predicted"/>
<gene>
    <name evidence="1" type="ORF">GCM10022383_27100</name>
</gene>
<evidence type="ECO:0000313" key="1">
    <source>
        <dbReference type="EMBL" id="GAA3947895.1"/>
    </source>
</evidence>
<accession>A0ABP7NLC1</accession>
<reference evidence="2" key="1">
    <citation type="journal article" date="2019" name="Int. J. Syst. Evol. Microbiol.">
        <title>The Global Catalogue of Microorganisms (GCM) 10K type strain sequencing project: providing services to taxonomists for standard genome sequencing and annotation.</title>
        <authorList>
            <consortium name="The Broad Institute Genomics Platform"/>
            <consortium name="The Broad Institute Genome Sequencing Center for Infectious Disease"/>
            <person name="Wu L."/>
            <person name="Ma J."/>
        </authorList>
    </citation>
    <scope>NUCLEOTIDE SEQUENCE [LARGE SCALE GENOMIC DNA]</scope>
    <source>
        <strain evidence="2">JCM 17024</strain>
    </source>
</reference>